<reference evidence="5" key="1">
    <citation type="submission" date="2021-03" db="EMBL/GenBank/DDBJ databases">
        <title>Revisited historic fungal species revealed as producer of novel bioactive compounds through whole genome sequencing and comparative genomics.</title>
        <authorList>
            <person name="Vignolle G.A."/>
            <person name="Hochenegger N."/>
            <person name="Mach R.L."/>
            <person name="Mach-Aigner A.R."/>
            <person name="Javad Rahimi M."/>
            <person name="Salim K.A."/>
            <person name="Chan C.M."/>
            <person name="Lim L.B.L."/>
            <person name="Cai F."/>
            <person name="Druzhinina I.S."/>
            <person name="U'Ren J.M."/>
            <person name="Derntl C."/>
        </authorList>
    </citation>
    <scope>NUCLEOTIDE SEQUENCE</scope>
    <source>
        <strain evidence="5">TUCIM 5799</strain>
    </source>
</reference>
<gene>
    <name evidence="5" type="ORF">JX265_007068</name>
</gene>
<name>A0A9P9WKX5_9PEZI</name>
<proteinExistence type="inferred from homology"/>
<dbReference type="InterPro" id="IPR016024">
    <property type="entry name" value="ARM-type_fold"/>
</dbReference>
<keyword evidence="6" id="KW-1185">Reference proteome</keyword>
<evidence type="ECO:0000256" key="3">
    <source>
        <dbReference type="ARBA" id="ARBA00022448"/>
    </source>
</evidence>
<evidence type="ECO:0000256" key="2">
    <source>
        <dbReference type="ARBA" id="ARBA00007991"/>
    </source>
</evidence>
<comment type="similarity">
    <text evidence="2">Belongs to the importin beta family.</text>
</comment>
<evidence type="ECO:0008006" key="7">
    <source>
        <dbReference type="Google" id="ProtNLM"/>
    </source>
</evidence>
<dbReference type="InterPro" id="IPR011989">
    <property type="entry name" value="ARM-like"/>
</dbReference>
<dbReference type="Proteomes" id="UP000829685">
    <property type="component" value="Unassembled WGS sequence"/>
</dbReference>
<sequence length="1004" mass="111024">MDRIPIPSSLDEVEQLVIKLYEPNSASAISHIQEVLQRLQKSPEGWQIAEGLLSRPSDNVKFFGALTFIVKLNTDSIEDGDARSVLRNLISWLLKSLESGAGVIVIRKLCSALTTHFIHFSHLWPSCVRRMLHCLQTNSTDIDGTSAPSPENALRGLTPQKSVTALWFAAALAEEAEKTDPSSTKYISLHERLVNNVQDIALLLAHSLSRDTEVQGQQEAIRCLQAWLLYAQRAPNEQLKSALRPLLQPTIKCLVVDELYDNAIDLLTDTLSNWQNFFTRGDYDLLYNLFDSNWSQEKYQNLQSGDFEFDSVQFGLLMVAFGDAQITELMDASNERAQRFLAGLVGLLTAEGHPVAEDKIFVPALEFWSQFVENLVDNMYSEPQESVSWDTPPLSYLTQVVSHCWKKIQYPSLDVYNSWDSTERVGFGDARKDVSDLLQSVFTISGQPLISLFVDLTLQGVSNSAWAELEAAAFCLGSLSDCVSDSTSCDDILSKVFGSQLFDLLRQGQSVVPVRARQTCLSLIERYSDYFTRHAEYLPAALNLLFSAVGDHPLAGPSSKSIYRLCSSCRALLTSEVDAFLSQYESLRSAPNLDSLAEERVVGAIASIVQAVPDEATRLHAFRRLMVSLGTDVERSLQLKDYNSNVDPNDPVIARAYDLAQRPSAPVASSEVALLAAIRALRCLLGCAKGLQAPSESFVDLDAEESTSSLTANPELEQMQRDIIGILARMKDVFGESTEALDVICSILKAGFSETEPGPFVFSPQVITEFLTSSWHNRVASAISTACVFVTSIYNGSNKRQLPGIIHQLLPWVVGLLHQLQDPVNDPELAQYGVEFTQKAMIKAPGTFIQLQPTTLLEYLFMFAIKMLNGREPLPKAAAADFWTSFITLKTSDQDTQSAIDSAMGHLGPMVAHSLVQNIGGKASRSELDKLSDPLKKLVVQHVHAKQWLEAALNDASFPSDKVSHDDKALFLKKIVSLRGSRATNQVVREFWLACRGSNFAYAS</sequence>
<dbReference type="Gene3D" id="1.25.10.10">
    <property type="entry name" value="Leucine-rich Repeat Variant"/>
    <property type="match status" value="1"/>
</dbReference>
<dbReference type="PANTHER" id="PTHR12363">
    <property type="entry name" value="TRANSPORTIN 3 AND IMPORTIN 13"/>
    <property type="match status" value="1"/>
</dbReference>
<evidence type="ECO:0000313" key="5">
    <source>
        <dbReference type="EMBL" id="KAI1868245.1"/>
    </source>
</evidence>
<dbReference type="GO" id="GO:0005634">
    <property type="term" value="C:nucleus"/>
    <property type="evidence" value="ECO:0007669"/>
    <property type="project" value="UniProtKB-SubCell"/>
</dbReference>
<dbReference type="AlphaFoldDB" id="A0A9P9WKX5"/>
<keyword evidence="4" id="KW-0539">Nucleus</keyword>
<organism evidence="5 6">
    <name type="scientific">Neoarthrinium moseri</name>
    <dbReference type="NCBI Taxonomy" id="1658444"/>
    <lineage>
        <taxon>Eukaryota</taxon>
        <taxon>Fungi</taxon>
        <taxon>Dikarya</taxon>
        <taxon>Ascomycota</taxon>
        <taxon>Pezizomycotina</taxon>
        <taxon>Sordariomycetes</taxon>
        <taxon>Xylariomycetidae</taxon>
        <taxon>Amphisphaeriales</taxon>
        <taxon>Apiosporaceae</taxon>
        <taxon>Neoarthrinium</taxon>
    </lineage>
</organism>
<evidence type="ECO:0000256" key="4">
    <source>
        <dbReference type="ARBA" id="ARBA00023242"/>
    </source>
</evidence>
<dbReference type="EMBL" id="JAFIMR010000017">
    <property type="protein sequence ID" value="KAI1868245.1"/>
    <property type="molecule type" value="Genomic_DNA"/>
</dbReference>
<dbReference type="SUPFAM" id="SSF48371">
    <property type="entry name" value="ARM repeat"/>
    <property type="match status" value="1"/>
</dbReference>
<dbReference type="InterPro" id="IPR051345">
    <property type="entry name" value="Importin_beta-like_NTR"/>
</dbReference>
<dbReference type="GO" id="GO:0005737">
    <property type="term" value="C:cytoplasm"/>
    <property type="evidence" value="ECO:0007669"/>
    <property type="project" value="TreeGrafter"/>
</dbReference>
<dbReference type="GO" id="GO:0006606">
    <property type="term" value="P:protein import into nucleus"/>
    <property type="evidence" value="ECO:0007669"/>
    <property type="project" value="TreeGrafter"/>
</dbReference>
<evidence type="ECO:0000256" key="1">
    <source>
        <dbReference type="ARBA" id="ARBA00004123"/>
    </source>
</evidence>
<comment type="subcellular location">
    <subcellularLocation>
        <location evidence="1">Nucleus</location>
    </subcellularLocation>
</comment>
<protein>
    <recommendedName>
        <fullName evidence="7">ARM repeat superfamily protein</fullName>
    </recommendedName>
</protein>
<accession>A0A9P9WKX5</accession>
<comment type="caution">
    <text evidence="5">The sequence shown here is derived from an EMBL/GenBank/DDBJ whole genome shotgun (WGS) entry which is preliminary data.</text>
</comment>
<keyword evidence="3" id="KW-0813">Transport</keyword>
<evidence type="ECO:0000313" key="6">
    <source>
        <dbReference type="Proteomes" id="UP000829685"/>
    </source>
</evidence>
<dbReference type="PANTHER" id="PTHR12363:SF33">
    <property type="entry name" value="IMPORTIN-13"/>
    <property type="match status" value="1"/>
</dbReference>